<proteinExistence type="predicted"/>
<dbReference type="PROSITE" id="PS00478">
    <property type="entry name" value="LIM_DOMAIN_1"/>
    <property type="match status" value="4"/>
</dbReference>
<comment type="caution">
    <text evidence="7">The sequence shown here is derived from an EMBL/GenBank/DDBJ whole genome shotgun (WGS) entry which is preliminary data.</text>
</comment>
<evidence type="ECO:0000256" key="5">
    <source>
        <dbReference type="SAM" id="MobiDB-lite"/>
    </source>
</evidence>
<evidence type="ECO:0000256" key="2">
    <source>
        <dbReference type="ARBA" id="ARBA00022833"/>
    </source>
</evidence>
<feature type="domain" description="LIM zinc-binding" evidence="6">
    <location>
        <begin position="422"/>
        <end position="482"/>
    </location>
</feature>
<evidence type="ECO:0000259" key="6">
    <source>
        <dbReference type="PROSITE" id="PS50023"/>
    </source>
</evidence>
<dbReference type="GO" id="GO:0046872">
    <property type="term" value="F:metal ion binding"/>
    <property type="evidence" value="ECO:0007669"/>
    <property type="project" value="UniProtKB-KW"/>
</dbReference>
<evidence type="ECO:0000313" key="8">
    <source>
        <dbReference type="Proteomes" id="UP000324629"/>
    </source>
</evidence>
<gene>
    <name evidence="7" type="ORF">DEA37_0010456</name>
</gene>
<dbReference type="SMART" id="SM00132">
    <property type="entry name" value="LIM"/>
    <property type="match status" value="4"/>
</dbReference>
<dbReference type="InterPro" id="IPR001781">
    <property type="entry name" value="Znf_LIM"/>
</dbReference>
<dbReference type="CDD" id="cd08368">
    <property type="entry name" value="LIM"/>
    <property type="match status" value="1"/>
</dbReference>
<feature type="domain" description="LIM zinc-binding" evidence="6">
    <location>
        <begin position="145"/>
        <end position="206"/>
    </location>
</feature>
<feature type="compositionally biased region" description="Polar residues" evidence="5">
    <location>
        <begin position="120"/>
        <end position="134"/>
    </location>
</feature>
<reference evidence="7 8" key="1">
    <citation type="journal article" date="2019" name="Gigascience">
        <title>Whole-genome sequence of the oriental lung fluke Paragonimus westermani.</title>
        <authorList>
            <person name="Oey H."/>
            <person name="Zakrzewski M."/>
            <person name="Narain K."/>
            <person name="Devi K.R."/>
            <person name="Agatsuma T."/>
            <person name="Nawaratna S."/>
            <person name="Gobert G.N."/>
            <person name="Jones M.K."/>
            <person name="Ragan M.A."/>
            <person name="McManus D.P."/>
            <person name="Krause L."/>
        </authorList>
    </citation>
    <scope>NUCLEOTIDE SEQUENCE [LARGE SCALE GENOMIC DNA]</scope>
    <source>
        <strain evidence="7 8">IND2009</strain>
    </source>
</reference>
<feature type="domain" description="LIM zinc-binding" evidence="6">
    <location>
        <begin position="280"/>
        <end position="340"/>
    </location>
</feature>
<keyword evidence="2 4" id="KW-0862">Zinc</keyword>
<name>A0A5J4NYT5_9TREM</name>
<dbReference type="Pfam" id="PF00412">
    <property type="entry name" value="LIM"/>
    <property type="match status" value="4"/>
</dbReference>
<dbReference type="PROSITE" id="PS50023">
    <property type="entry name" value="LIM_DOMAIN_2"/>
    <property type="match status" value="4"/>
</dbReference>
<evidence type="ECO:0000256" key="4">
    <source>
        <dbReference type="PROSITE-ProRule" id="PRU00125"/>
    </source>
</evidence>
<organism evidence="7 8">
    <name type="scientific">Paragonimus westermani</name>
    <dbReference type="NCBI Taxonomy" id="34504"/>
    <lineage>
        <taxon>Eukaryota</taxon>
        <taxon>Metazoa</taxon>
        <taxon>Spiralia</taxon>
        <taxon>Lophotrochozoa</taxon>
        <taxon>Platyhelminthes</taxon>
        <taxon>Trematoda</taxon>
        <taxon>Digenea</taxon>
        <taxon>Plagiorchiida</taxon>
        <taxon>Troglotremata</taxon>
        <taxon>Troglotrematidae</taxon>
        <taxon>Paragonimus</taxon>
    </lineage>
</organism>
<keyword evidence="8" id="KW-1185">Reference proteome</keyword>
<accession>A0A5J4NYT5</accession>
<dbReference type="EMBL" id="QNGE01000351">
    <property type="protein sequence ID" value="KAA3680786.1"/>
    <property type="molecule type" value="Genomic_DNA"/>
</dbReference>
<feature type="region of interest" description="Disordered" evidence="5">
    <location>
        <begin position="120"/>
        <end position="141"/>
    </location>
</feature>
<sequence>MLEETKKTNADESSEQVIVISPEDPKIPDFHNSLIVVERSPSLEETNVEIIQRCFGCGKSAVNIELEGEVIKVLNGIYHKVCFKCRQCKRLLSPDHFQVEDGLLYCAPQCDVIATSHNKSWTPSTKQMESTDSTPPEKEQNDGKEYCFVCGYVIDSHEFVRALDGIFHSNCFRCHSCHNLLKVGNVTVVDRKLHCHPSCQLPLVEPRNKAPMNAERTALTSALYSDERTEKTVPVVKHRVSLSGSQRWSKTELNFLPREIETRERLERSKSLPVRSSDEDWCYACRTKIDQEERLETNLGPYHISCFRCKLCNRLLDIKRYNIKEGHPCCQPDCRSHYKPGFYRPNHTVYLPAKLLNSQTYIATSTALQSSPIDKNDSLRQSINGSRNNLHIYQGDDNAVVETPRQLSNPLQTEVVYIPGEKHCHSCGQKVFAIEEVRTNDRFYHRRCFRCRTCNRILDMTRFSAHAGEPYCTPHHKQAMLTKSKSQTRSYYILGSDFRVVCRLNC</sequence>
<feature type="domain" description="LIM zinc-binding" evidence="6">
    <location>
        <begin position="52"/>
        <end position="117"/>
    </location>
</feature>
<dbReference type="AlphaFoldDB" id="A0A5J4NYT5"/>
<evidence type="ECO:0000313" key="7">
    <source>
        <dbReference type="EMBL" id="KAA3680786.1"/>
    </source>
</evidence>
<dbReference type="Proteomes" id="UP000324629">
    <property type="component" value="Unassembled WGS sequence"/>
</dbReference>
<evidence type="ECO:0000256" key="1">
    <source>
        <dbReference type="ARBA" id="ARBA00022723"/>
    </source>
</evidence>
<keyword evidence="1 4" id="KW-0479">Metal-binding</keyword>
<dbReference type="PANTHER" id="PTHR24206">
    <property type="entry name" value="OS06G0237300 PROTEIN"/>
    <property type="match status" value="1"/>
</dbReference>
<keyword evidence="3 4" id="KW-0440">LIM domain</keyword>
<evidence type="ECO:0000256" key="3">
    <source>
        <dbReference type="ARBA" id="ARBA00023038"/>
    </source>
</evidence>
<protein>
    <recommendedName>
        <fullName evidence="6">LIM zinc-binding domain-containing protein</fullName>
    </recommendedName>
</protein>
<dbReference type="Gene3D" id="2.10.110.10">
    <property type="entry name" value="Cysteine Rich Protein"/>
    <property type="match status" value="4"/>
</dbReference>
<dbReference type="SUPFAM" id="SSF57716">
    <property type="entry name" value="Glucocorticoid receptor-like (DNA-binding domain)"/>
    <property type="match status" value="2"/>
</dbReference>